<name>A0A6C0EZF0_9ZZZZ</name>
<accession>A0A6C0EZF0</accession>
<dbReference type="EMBL" id="MN739000">
    <property type="protein sequence ID" value="QHT34438.1"/>
    <property type="molecule type" value="Genomic_DNA"/>
</dbReference>
<organism evidence="2">
    <name type="scientific">viral metagenome</name>
    <dbReference type="NCBI Taxonomy" id="1070528"/>
    <lineage>
        <taxon>unclassified sequences</taxon>
        <taxon>metagenomes</taxon>
        <taxon>organismal metagenomes</taxon>
    </lineage>
</organism>
<feature type="region of interest" description="Disordered" evidence="1">
    <location>
        <begin position="48"/>
        <end position="69"/>
    </location>
</feature>
<reference evidence="2" key="1">
    <citation type="journal article" date="2020" name="Nature">
        <title>Giant virus diversity and host interactions through global metagenomics.</title>
        <authorList>
            <person name="Schulz F."/>
            <person name="Roux S."/>
            <person name="Paez-Espino D."/>
            <person name="Jungbluth S."/>
            <person name="Walsh D.A."/>
            <person name="Denef V.J."/>
            <person name="McMahon K.D."/>
            <person name="Konstantinidis K.T."/>
            <person name="Eloe-Fadrosh E.A."/>
            <person name="Kyrpides N.C."/>
            <person name="Woyke T."/>
        </authorList>
    </citation>
    <scope>NUCLEOTIDE SEQUENCE</scope>
    <source>
        <strain evidence="2">GVMAG-M-3300009163-63</strain>
    </source>
</reference>
<protein>
    <submittedName>
        <fullName evidence="2">Uncharacterized protein</fullName>
    </submittedName>
</protein>
<evidence type="ECO:0000313" key="2">
    <source>
        <dbReference type="EMBL" id="QHT34438.1"/>
    </source>
</evidence>
<proteinExistence type="predicted"/>
<dbReference type="AlphaFoldDB" id="A0A6C0EZF0"/>
<sequence length="69" mass="7559">MAKSRCKRGSRKCISSCVGKQAYRKIKKCAKGSKKCVDQACHKRTAKRGRASAAPVVSSYSLRSRGPKK</sequence>
<evidence type="ECO:0000256" key="1">
    <source>
        <dbReference type="SAM" id="MobiDB-lite"/>
    </source>
</evidence>